<protein>
    <recommendedName>
        <fullName evidence="4">LemA family protein</fullName>
    </recommendedName>
</protein>
<feature type="chain" id="PRO_5015406658" description="LemA family protein" evidence="1">
    <location>
        <begin position="24"/>
        <end position="167"/>
    </location>
</feature>
<dbReference type="EMBL" id="PPSL01000003">
    <property type="protein sequence ID" value="PQJ10910.1"/>
    <property type="molecule type" value="Genomic_DNA"/>
</dbReference>
<sequence>MKIMRNGLLLSCLAATLMTTSCGFQKKLQLQDTYSKITVVNDSLDKLTSQWHTLRDQASISKNYTALAPARIALGSFISRGRASVANIVVTPENEAVMNEEDQLLLNQSTLVAEVYPNFEQFNEYTPKETMDKNVSLITNDLMNVKEKVASIKKMLEKFAAKNNIKK</sequence>
<accession>A0A2S7SVG1</accession>
<evidence type="ECO:0000313" key="3">
    <source>
        <dbReference type="Proteomes" id="UP000239872"/>
    </source>
</evidence>
<keyword evidence="3" id="KW-1185">Reference proteome</keyword>
<keyword evidence="1" id="KW-0732">Signal</keyword>
<comment type="caution">
    <text evidence="2">The sequence shown here is derived from an EMBL/GenBank/DDBJ whole genome shotgun (WGS) entry which is preliminary data.</text>
</comment>
<dbReference type="AlphaFoldDB" id="A0A2S7SVG1"/>
<name>A0A2S7SVG1_9BACT</name>
<evidence type="ECO:0000313" key="2">
    <source>
        <dbReference type="EMBL" id="PQJ10910.1"/>
    </source>
</evidence>
<dbReference type="PROSITE" id="PS51257">
    <property type="entry name" value="PROKAR_LIPOPROTEIN"/>
    <property type="match status" value="1"/>
</dbReference>
<feature type="signal peptide" evidence="1">
    <location>
        <begin position="1"/>
        <end position="23"/>
    </location>
</feature>
<reference evidence="2 3" key="1">
    <citation type="submission" date="2018-01" db="EMBL/GenBank/DDBJ databases">
        <title>A novel member of the phylum Bacteroidetes isolated from glacier ice.</title>
        <authorList>
            <person name="Liu Q."/>
            <person name="Xin Y.-H."/>
        </authorList>
    </citation>
    <scope>NUCLEOTIDE SEQUENCE [LARGE SCALE GENOMIC DNA]</scope>
    <source>
        <strain evidence="2 3">RB1R16</strain>
    </source>
</reference>
<evidence type="ECO:0008006" key="4">
    <source>
        <dbReference type="Google" id="ProtNLM"/>
    </source>
</evidence>
<gene>
    <name evidence="2" type="ORF">CJD36_013140</name>
</gene>
<dbReference type="Proteomes" id="UP000239872">
    <property type="component" value="Unassembled WGS sequence"/>
</dbReference>
<organism evidence="2 3">
    <name type="scientific">Flavipsychrobacter stenotrophus</name>
    <dbReference type="NCBI Taxonomy" id="2077091"/>
    <lineage>
        <taxon>Bacteria</taxon>
        <taxon>Pseudomonadati</taxon>
        <taxon>Bacteroidota</taxon>
        <taxon>Chitinophagia</taxon>
        <taxon>Chitinophagales</taxon>
        <taxon>Chitinophagaceae</taxon>
        <taxon>Flavipsychrobacter</taxon>
    </lineage>
</organism>
<evidence type="ECO:0000256" key="1">
    <source>
        <dbReference type="SAM" id="SignalP"/>
    </source>
</evidence>
<proteinExistence type="predicted"/>